<evidence type="ECO:0000313" key="2">
    <source>
        <dbReference type="Proteomes" id="UP000746612"/>
    </source>
</evidence>
<comment type="caution">
    <text evidence="1">The sequence shown here is derived from an EMBL/GenBank/DDBJ whole genome shotgun (WGS) entry which is preliminary data.</text>
</comment>
<proteinExistence type="predicted"/>
<name>A0A2H3G779_GIBZA</name>
<evidence type="ECO:0000313" key="1">
    <source>
        <dbReference type="EMBL" id="CAG2010666.1"/>
    </source>
</evidence>
<reference evidence="1" key="1">
    <citation type="submission" date="2021-03" db="EMBL/GenBank/DDBJ databases">
        <authorList>
            <person name="Alouane T."/>
            <person name="Langin T."/>
            <person name="Bonhomme L."/>
        </authorList>
    </citation>
    <scope>NUCLEOTIDE SEQUENCE</scope>
    <source>
        <strain evidence="1">MDC_Fg202</strain>
    </source>
</reference>
<protein>
    <submittedName>
        <fullName evidence="1">Uncharacterized protein</fullName>
    </submittedName>
</protein>
<dbReference type="InterPro" id="IPR010730">
    <property type="entry name" value="HET"/>
</dbReference>
<dbReference type="AlphaFoldDB" id="A0A2H3G779"/>
<dbReference type="PANTHER" id="PTHR33112">
    <property type="entry name" value="DOMAIN PROTEIN, PUTATIVE-RELATED"/>
    <property type="match status" value="1"/>
</dbReference>
<organism evidence="1 2">
    <name type="scientific">Gibberella zeae</name>
    <name type="common">Wheat head blight fungus</name>
    <name type="synonym">Fusarium graminearum</name>
    <dbReference type="NCBI Taxonomy" id="5518"/>
    <lineage>
        <taxon>Eukaryota</taxon>
        <taxon>Fungi</taxon>
        <taxon>Dikarya</taxon>
        <taxon>Ascomycota</taxon>
        <taxon>Pezizomycotina</taxon>
        <taxon>Sordariomycetes</taxon>
        <taxon>Hypocreomycetidae</taxon>
        <taxon>Hypocreales</taxon>
        <taxon>Nectriaceae</taxon>
        <taxon>Fusarium</taxon>
    </lineage>
</organism>
<dbReference type="Proteomes" id="UP000746612">
    <property type="component" value="Unassembled WGS sequence"/>
</dbReference>
<accession>A0A2H3G779</accession>
<dbReference type="PANTHER" id="PTHR33112:SF16">
    <property type="entry name" value="HETEROKARYON INCOMPATIBILITY DOMAIN-CONTAINING PROTEIN"/>
    <property type="match status" value="1"/>
</dbReference>
<gene>
    <name evidence="1" type="ORF">MDCFG202_LOCUS599219</name>
</gene>
<dbReference type="EMBL" id="CAJPIJ010000228">
    <property type="protein sequence ID" value="CAG2010666.1"/>
    <property type="molecule type" value="Genomic_DNA"/>
</dbReference>
<sequence length="662" mass="75203">MICAECTIFKDSFESLNENSPEGIYRTPFQNFTALERSAFLGCKLCQIIYQTWHHERYSEKYKKDSPIDVEGYVRNLESRSQGIFISYQDSTIGGFTLADFTHNKVSEEQFGQYKTACRQIIDPHTPEAIVQIASLASTWIRTCRETHQHCQSYYEKGEPRVLPTRLVDVGTDFNPPRLFVPQRHLGSFEYIALSYAWGSKSFIKTTYSNLEAMTQHLPWAQLPKTIQDAILVTRSLGVRYLWVDALCILQSEGPEDAKHKEDWSYEAARFGKYYENALMTIAATGASSSDQGLFVPRSPLRLEPKSVTFRPGTTLSYTVRSMIPSWLSETLSGPLSKRGWALQERLLSRRVLHFSENMILWECHDCRATELDPQGLYPRGLDASSQLFLEFMTKCRDLYAKGLVPDDFLDEWYRFINTYTKSDFTFVSDRLPALSGIAALIQKCTQQKYVAGLWESDIARGLAWQSYGDFRFDTAHLIDPQIMSSPTKGDSQLILPSWSWATSRGCVFHFDYETWTPLVEVEAWQVNSQGTSTSGQLRVARLTLRGVLAMLNLTELGFLPYTSTQTADNALRRDPEEVFISIESVYLDAKMDFETRQITHPCLLVGSTRLSGEDAGGALILKTTGNCMGGINEYMRIGFISLPMEECLSIFTDEKTTISLV</sequence>
<dbReference type="Pfam" id="PF06985">
    <property type="entry name" value="HET"/>
    <property type="match status" value="1"/>
</dbReference>